<name>A0A9P6CFM0_9AGAR</name>
<protein>
    <submittedName>
        <fullName evidence="1">Uncharacterized protein</fullName>
    </submittedName>
</protein>
<feature type="non-terminal residue" evidence="1">
    <location>
        <position position="112"/>
    </location>
</feature>
<sequence length="112" mass="12676">MTRITPLDRPTGVRLGHGTEILVGKRSAPELREFFVVLTPVPMSQWVARSRGAARCAPPWKTAENLQCVSLSRLRDERPSLGFTVIASFVFRVSRGHDQRWWLPNYNTSGNL</sequence>
<accession>A0A9P6CFM0</accession>
<keyword evidence="2" id="KW-1185">Reference proteome</keyword>
<evidence type="ECO:0000313" key="2">
    <source>
        <dbReference type="Proteomes" id="UP000807353"/>
    </source>
</evidence>
<dbReference type="Proteomes" id="UP000807353">
    <property type="component" value="Unassembled WGS sequence"/>
</dbReference>
<proteinExistence type="predicted"/>
<dbReference type="EMBL" id="MU150256">
    <property type="protein sequence ID" value="KAF9464122.1"/>
    <property type="molecule type" value="Genomic_DNA"/>
</dbReference>
<comment type="caution">
    <text evidence="1">The sequence shown here is derived from an EMBL/GenBank/DDBJ whole genome shotgun (WGS) entry which is preliminary data.</text>
</comment>
<evidence type="ECO:0000313" key="1">
    <source>
        <dbReference type="EMBL" id="KAF9464122.1"/>
    </source>
</evidence>
<dbReference type="AlphaFoldDB" id="A0A9P6CFM0"/>
<organism evidence="1 2">
    <name type="scientific">Collybia nuda</name>
    <dbReference type="NCBI Taxonomy" id="64659"/>
    <lineage>
        <taxon>Eukaryota</taxon>
        <taxon>Fungi</taxon>
        <taxon>Dikarya</taxon>
        <taxon>Basidiomycota</taxon>
        <taxon>Agaricomycotina</taxon>
        <taxon>Agaricomycetes</taxon>
        <taxon>Agaricomycetidae</taxon>
        <taxon>Agaricales</taxon>
        <taxon>Tricholomatineae</taxon>
        <taxon>Clitocybaceae</taxon>
        <taxon>Collybia</taxon>
    </lineage>
</organism>
<reference evidence="1" key="1">
    <citation type="submission" date="2020-11" db="EMBL/GenBank/DDBJ databases">
        <authorList>
            <consortium name="DOE Joint Genome Institute"/>
            <person name="Ahrendt S."/>
            <person name="Riley R."/>
            <person name="Andreopoulos W."/>
            <person name="Labutti K."/>
            <person name="Pangilinan J."/>
            <person name="Ruiz-Duenas F.J."/>
            <person name="Barrasa J.M."/>
            <person name="Sanchez-Garcia M."/>
            <person name="Camarero S."/>
            <person name="Miyauchi S."/>
            <person name="Serrano A."/>
            <person name="Linde D."/>
            <person name="Babiker R."/>
            <person name="Drula E."/>
            <person name="Ayuso-Fernandez I."/>
            <person name="Pacheco R."/>
            <person name="Padilla G."/>
            <person name="Ferreira P."/>
            <person name="Barriuso J."/>
            <person name="Kellner H."/>
            <person name="Castanera R."/>
            <person name="Alfaro M."/>
            <person name="Ramirez L."/>
            <person name="Pisabarro A.G."/>
            <person name="Kuo A."/>
            <person name="Tritt A."/>
            <person name="Lipzen A."/>
            <person name="He G."/>
            <person name="Yan M."/>
            <person name="Ng V."/>
            <person name="Cullen D."/>
            <person name="Martin F."/>
            <person name="Rosso M.-N."/>
            <person name="Henrissat B."/>
            <person name="Hibbett D."/>
            <person name="Martinez A.T."/>
            <person name="Grigoriev I.V."/>
        </authorList>
    </citation>
    <scope>NUCLEOTIDE SEQUENCE</scope>
    <source>
        <strain evidence="1">CBS 247.69</strain>
    </source>
</reference>
<gene>
    <name evidence="1" type="ORF">BDZ94DRAFT_1257060</name>
</gene>